<dbReference type="AlphaFoldDB" id="A0A9W5LF69"/>
<comment type="caution">
    <text evidence="1">The sequence shown here is derived from an EMBL/GenBank/DDBJ whole genome shotgun (WGS) entry which is preliminary data.</text>
</comment>
<evidence type="ECO:0000313" key="1">
    <source>
        <dbReference type="EMBL" id="ELS59526.1"/>
    </source>
</evidence>
<evidence type="ECO:0000313" key="2">
    <source>
        <dbReference type="Proteomes" id="UP000011182"/>
    </source>
</evidence>
<proteinExistence type="predicted"/>
<protein>
    <submittedName>
        <fullName evidence="1">Uncharacterized protein</fullName>
    </submittedName>
</protein>
<organism evidence="1 2">
    <name type="scientific">Bacillus inaquosorum KCTC 13429</name>
    <dbReference type="NCBI Taxonomy" id="1236548"/>
    <lineage>
        <taxon>Bacteria</taxon>
        <taxon>Bacillati</taxon>
        <taxon>Bacillota</taxon>
        <taxon>Bacilli</taxon>
        <taxon>Bacillales</taxon>
        <taxon>Bacillaceae</taxon>
        <taxon>Bacillus</taxon>
    </lineage>
</organism>
<gene>
    <name evidence="1" type="ORF">BSI_39070</name>
</gene>
<dbReference type="Proteomes" id="UP000011182">
    <property type="component" value="Unassembled WGS sequence"/>
</dbReference>
<reference evidence="1 2" key="1">
    <citation type="journal article" date="2014" name="Syst. Appl. Microbiol.">
        <title>Genomic insights into the taxonomic status of the three subspecies of Bacillus subtilis.</title>
        <authorList>
            <person name="Yi H."/>
            <person name="Chun J."/>
            <person name="Cha C.J."/>
        </authorList>
    </citation>
    <scope>NUCLEOTIDE SEQUENCE [LARGE SCALE GENOMIC DNA]</scope>
    <source>
        <strain evidence="1 2">KCTC 13429</strain>
    </source>
</reference>
<accession>A0A9W5LF69</accession>
<sequence>MKAGVSPSFLCSVFDFNYYFEPDKHTLLNGGDFTSCILHFRAFILP</sequence>
<keyword evidence="2" id="KW-1185">Reference proteome</keyword>
<name>A0A9W5LF69_9BACI</name>
<dbReference type="EMBL" id="AMXN01000009">
    <property type="protein sequence ID" value="ELS59526.1"/>
    <property type="molecule type" value="Genomic_DNA"/>
</dbReference>